<dbReference type="PANTHER" id="PTHR12131">
    <property type="entry name" value="ATP-DEPENDENT RNA AND DNA HELICASE"/>
    <property type="match status" value="1"/>
</dbReference>
<dbReference type="InterPro" id="IPR012961">
    <property type="entry name" value="Ski2/MTR4_C"/>
</dbReference>
<feature type="domain" description="Helicase C-terminal" evidence="7">
    <location>
        <begin position="306"/>
        <end position="494"/>
    </location>
</feature>
<feature type="region of interest" description="Disordered" evidence="5">
    <location>
        <begin position="56"/>
        <end position="75"/>
    </location>
</feature>
<keyword evidence="2" id="KW-0378">Hydrolase</keyword>
<dbReference type="CDD" id="cd18795">
    <property type="entry name" value="SF2_C_Ski2"/>
    <property type="match status" value="1"/>
</dbReference>
<accession>A0A537IR97</accession>
<protein>
    <submittedName>
        <fullName evidence="8">DEAD/DEAH box helicase</fullName>
    </submittedName>
</protein>
<keyword evidence="1" id="KW-0547">Nucleotide-binding</keyword>
<evidence type="ECO:0000256" key="5">
    <source>
        <dbReference type="SAM" id="MobiDB-lite"/>
    </source>
</evidence>
<dbReference type="Proteomes" id="UP000318834">
    <property type="component" value="Unassembled WGS sequence"/>
</dbReference>
<dbReference type="SUPFAM" id="SSF52540">
    <property type="entry name" value="P-loop containing nucleoside triphosphate hydrolases"/>
    <property type="match status" value="1"/>
</dbReference>
<dbReference type="SMART" id="SM00487">
    <property type="entry name" value="DEXDc"/>
    <property type="match status" value="1"/>
</dbReference>
<dbReference type="GO" id="GO:0055087">
    <property type="term" value="C:Ski complex"/>
    <property type="evidence" value="ECO:0007669"/>
    <property type="project" value="TreeGrafter"/>
</dbReference>
<feature type="region of interest" description="Disordered" evidence="5">
    <location>
        <begin position="1"/>
        <end position="34"/>
    </location>
</feature>
<dbReference type="InterPro" id="IPR011545">
    <property type="entry name" value="DEAD/DEAH_box_helicase_dom"/>
</dbReference>
<dbReference type="Pfam" id="PF00271">
    <property type="entry name" value="Helicase_C"/>
    <property type="match status" value="1"/>
</dbReference>
<keyword evidence="4" id="KW-0067">ATP-binding</keyword>
<dbReference type="PROSITE" id="PS51192">
    <property type="entry name" value="HELICASE_ATP_BIND_1"/>
    <property type="match status" value="1"/>
</dbReference>
<dbReference type="GO" id="GO:0070478">
    <property type="term" value="P:nuclear-transcribed mRNA catabolic process, 3'-5' exonucleolytic nonsense-mediated decay"/>
    <property type="evidence" value="ECO:0007669"/>
    <property type="project" value="TreeGrafter"/>
</dbReference>
<dbReference type="SMART" id="SM01142">
    <property type="entry name" value="DSHCT"/>
    <property type="match status" value="1"/>
</dbReference>
<evidence type="ECO:0000256" key="4">
    <source>
        <dbReference type="ARBA" id="ARBA00022840"/>
    </source>
</evidence>
<dbReference type="GO" id="GO:0004386">
    <property type="term" value="F:helicase activity"/>
    <property type="evidence" value="ECO:0007669"/>
    <property type="project" value="UniProtKB-KW"/>
</dbReference>
<dbReference type="PANTHER" id="PTHR12131:SF1">
    <property type="entry name" value="ATP-DEPENDENT RNA HELICASE SUPV3L1, MITOCHONDRIAL-RELATED"/>
    <property type="match status" value="1"/>
</dbReference>
<evidence type="ECO:0000313" key="9">
    <source>
        <dbReference type="Proteomes" id="UP000318834"/>
    </source>
</evidence>
<organism evidence="8 9">
    <name type="scientific">Candidatus Segetimicrobium genomatis</name>
    <dbReference type="NCBI Taxonomy" id="2569760"/>
    <lineage>
        <taxon>Bacteria</taxon>
        <taxon>Bacillati</taxon>
        <taxon>Candidatus Sysuimicrobiota</taxon>
        <taxon>Candidatus Sysuimicrobiia</taxon>
        <taxon>Candidatus Sysuimicrobiales</taxon>
        <taxon>Candidatus Segetimicrobiaceae</taxon>
        <taxon>Candidatus Segetimicrobium</taxon>
    </lineage>
</organism>
<evidence type="ECO:0000259" key="6">
    <source>
        <dbReference type="PROSITE" id="PS51192"/>
    </source>
</evidence>
<evidence type="ECO:0000256" key="2">
    <source>
        <dbReference type="ARBA" id="ARBA00022801"/>
    </source>
</evidence>
<dbReference type="GO" id="GO:0005524">
    <property type="term" value="F:ATP binding"/>
    <property type="evidence" value="ECO:0007669"/>
    <property type="project" value="UniProtKB-KW"/>
</dbReference>
<dbReference type="Pfam" id="PF08148">
    <property type="entry name" value="DSHCT"/>
    <property type="match status" value="1"/>
</dbReference>
<dbReference type="InterPro" id="IPR027417">
    <property type="entry name" value="P-loop_NTPase"/>
</dbReference>
<comment type="caution">
    <text evidence="8">The sequence shown here is derived from an EMBL/GenBank/DDBJ whole genome shotgun (WGS) entry which is preliminary data.</text>
</comment>
<dbReference type="GO" id="GO:0003676">
    <property type="term" value="F:nucleic acid binding"/>
    <property type="evidence" value="ECO:0007669"/>
    <property type="project" value="InterPro"/>
</dbReference>
<dbReference type="InterPro" id="IPR014001">
    <property type="entry name" value="Helicase_ATP-bd"/>
</dbReference>
<dbReference type="SMART" id="SM00490">
    <property type="entry name" value="HELICc"/>
    <property type="match status" value="1"/>
</dbReference>
<dbReference type="Pfam" id="PF00270">
    <property type="entry name" value="DEAD"/>
    <property type="match status" value="1"/>
</dbReference>
<name>A0A537IR97_9BACT</name>
<feature type="domain" description="Helicase ATP-binding" evidence="6">
    <location>
        <begin position="104"/>
        <end position="259"/>
    </location>
</feature>
<evidence type="ECO:0000256" key="1">
    <source>
        <dbReference type="ARBA" id="ARBA00022741"/>
    </source>
</evidence>
<dbReference type="InterPro" id="IPR001650">
    <property type="entry name" value="Helicase_C-like"/>
</dbReference>
<dbReference type="PROSITE" id="PS51194">
    <property type="entry name" value="HELICASE_CTER"/>
    <property type="match status" value="1"/>
</dbReference>
<dbReference type="Gene3D" id="1.10.3380.30">
    <property type="match status" value="1"/>
</dbReference>
<proteinExistence type="predicted"/>
<dbReference type="GO" id="GO:0016787">
    <property type="term" value="F:hydrolase activity"/>
    <property type="evidence" value="ECO:0007669"/>
    <property type="project" value="UniProtKB-KW"/>
</dbReference>
<evidence type="ECO:0000313" key="8">
    <source>
        <dbReference type="EMBL" id="TMI73800.1"/>
    </source>
</evidence>
<evidence type="ECO:0000256" key="3">
    <source>
        <dbReference type="ARBA" id="ARBA00022806"/>
    </source>
</evidence>
<dbReference type="AlphaFoldDB" id="A0A537IR97"/>
<keyword evidence="3 8" id="KW-0347">Helicase</keyword>
<sequence>MMSVVGIGASRSAHSRLRGPAPPTVPRQGTTGERRLSMNFSRRGWSAVAPAGSVGYHRRHMATSRPAPRQPVRRPTSGKLRAILQDVGTPPPAPFVPAPFQEAALTAVRSGDVLVAAPTGSGKTWIAEQAVSEILAAGGVAWYTTPLKALSNQKFHRFAGLYGAEAVGLLTGERRINAQASVIVATTEILRNALYGDRFTPQLIVLDEAHYLSDRERGTAWEEILLMAPGRSRLLLLSATFPNAEVIASWLAEVRGKRPEVIVERVRPVPLRYVLADARGRLIPPDALSHLPSDGRASGWLAGLIRELEHYSLLPAILFYPARRQCDEAARELAAMRAFGPELRAAAFARWEREFPFLRAHAFRSAIADSGIAPHHAGHTTAWRLAVEDLLARGLIRVVCATTTLAAGLDVPARTVALSTLVRNSPEGPVVLSATEFHQMSGRAGRRGKDTIGVVVLPAASRDEAREGLALIDAEPDPVTSSFSPGYVQVLNLLRRSSQEEALRELNRSLAAYERRGEVQRLKEAIGSIPPDDLTERPCDDRLVTRGRYERMAERLRKLQKQRGNQSDITALSAEMTAWPCATCPVEQRCLASIEDLRSRELRRSSLRQALHSLEGSLADEFGRRAAVLRRLGYLDENNRLTPEGLWASELRHPRMLVLAEIVRRSLIGGSTAGWAAIAGALATERAPYRGGVAGLDALVKLARELDLLERQHALPPDGLVQQCEPEWDPRSRRRIPSPADRRADVVMAWMRGADWDALVAESQAEEGDLQRIILQAAEVLMQMEGLPFPDVRTAARDARLRLLRAPVV</sequence>
<gene>
    <name evidence="8" type="ORF">E6H05_09050</name>
</gene>
<reference evidence="8 9" key="1">
    <citation type="journal article" date="2019" name="Nat. Microbiol.">
        <title>Mediterranean grassland soil C-N compound turnover is dependent on rainfall and depth, and is mediated by genomically divergent microorganisms.</title>
        <authorList>
            <person name="Diamond S."/>
            <person name="Andeer P.F."/>
            <person name="Li Z."/>
            <person name="Crits-Christoph A."/>
            <person name="Burstein D."/>
            <person name="Anantharaman K."/>
            <person name="Lane K.R."/>
            <person name="Thomas B.C."/>
            <person name="Pan C."/>
            <person name="Northen T.R."/>
            <person name="Banfield J.F."/>
        </authorList>
    </citation>
    <scope>NUCLEOTIDE SEQUENCE [LARGE SCALE GENOMIC DNA]</scope>
    <source>
        <strain evidence="8">NP_8</strain>
    </source>
</reference>
<evidence type="ECO:0000259" key="7">
    <source>
        <dbReference type="PROSITE" id="PS51194"/>
    </source>
</evidence>
<dbReference type="InterPro" id="IPR050699">
    <property type="entry name" value="RNA-DNA_Helicase"/>
</dbReference>
<dbReference type="EMBL" id="VBAP01000066">
    <property type="protein sequence ID" value="TMI73800.1"/>
    <property type="molecule type" value="Genomic_DNA"/>
</dbReference>
<dbReference type="Gene3D" id="3.40.50.300">
    <property type="entry name" value="P-loop containing nucleotide triphosphate hydrolases"/>
    <property type="match status" value="2"/>
</dbReference>
<dbReference type="CDD" id="cd17921">
    <property type="entry name" value="DEXHc_Ski2"/>
    <property type="match status" value="1"/>
</dbReference>